<proteinExistence type="predicted"/>
<dbReference type="SUPFAM" id="SSF159006">
    <property type="entry name" value="YopX-like"/>
    <property type="match status" value="1"/>
</dbReference>
<name>A0AAE7MP08_ENTGA</name>
<dbReference type="InterPro" id="IPR010024">
    <property type="entry name" value="CHP16711"/>
</dbReference>
<dbReference type="Pfam" id="PF09643">
    <property type="entry name" value="YopX"/>
    <property type="match status" value="1"/>
</dbReference>
<dbReference type="InterPro" id="IPR019096">
    <property type="entry name" value="YopX_protein"/>
</dbReference>
<dbReference type="RefSeq" id="WP_192189552.1">
    <property type="nucleotide sequence ID" value="NZ_CP050485.1"/>
</dbReference>
<evidence type="ECO:0000259" key="1">
    <source>
        <dbReference type="Pfam" id="PF09643"/>
    </source>
</evidence>
<organism evidence="2 3">
    <name type="scientific">Enterococcus gallinarum</name>
    <dbReference type="NCBI Taxonomy" id="1353"/>
    <lineage>
        <taxon>Bacteria</taxon>
        <taxon>Bacillati</taxon>
        <taxon>Bacillota</taxon>
        <taxon>Bacilli</taxon>
        <taxon>Lactobacillales</taxon>
        <taxon>Enterococcaceae</taxon>
        <taxon>Enterococcus</taxon>
    </lineage>
</organism>
<evidence type="ECO:0000313" key="3">
    <source>
        <dbReference type="Proteomes" id="UP000516696"/>
    </source>
</evidence>
<dbReference type="EMBL" id="CP050485">
    <property type="protein sequence ID" value="QOG26985.1"/>
    <property type="molecule type" value="Genomic_DNA"/>
</dbReference>
<dbReference type="AlphaFoldDB" id="A0AAE7MP08"/>
<evidence type="ECO:0000313" key="2">
    <source>
        <dbReference type="EMBL" id="QOG26985.1"/>
    </source>
</evidence>
<dbReference type="NCBIfam" id="TIGR01671">
    <property type="entry name" value="phage_TIGR01671"/>
    <property type="match status" value="1"/>
</dbReference>
<gene>
    <name evidence="2" type="ORF">EGM181_06875</name>
</gene>
<dbReference type="Gene3D" id="2.30.30.290">
    <property type="entry name" value="YopX-like domains"/>
    <property type="match status" value="1"/>
</dbReference>
<feature type="domain" description="YopX protein" evidence="1">
    <location>
        <begin position="4"/>
        <end position="137"/>
    </location>
</feature>
<accession>A0AAE7MP08</accession>
<protein>
    <submittedName>
        <fullName evidence="2">DNA-packaging protein</fullName>
    </submittedName>
</protein>
<sequence>MVTKFRAWDKNTNDMVDIKTIDLERDGSVGCVVDYSSINLDVSECVLMQSTGSKDKNGVEIFEGDLVKKFSNINKFTDDFAEDIEPIYVITSIVRDGACFKTTFKGVPGFVLDQNSMSMVEHMEVVGNIYENPELLEVK</sequence>
<dbReference type="InterPro" id="IPR023385">
    <property type="entry name" value="YopX-like_C"/>
</dbReference>
<dbReference type="Proteomes" id="UP000516696">
    <property type="component" value="Chromosome"/>
</dbReference>
<reference evidence="2 3" key="1">
    <citation type="submission" date="2020-03" db="EMBL/GenBank/DDBJ databases">
        <title>Characterization of ganglioside-mimicking enterococci.</title>
        <authorList>
            <person name="Patry R.T."/>
            <person name="Nothaft H."/>
            <person name="Bridger R."/>
            <person name="Shajahan A."/>
            <person name="Huynh S."/>
            <person name="Sanchez S."/>
            <person name="Azadi P."/>
            <person name="Cooper K."/>
            <person name="Miller W.G."/>
            <person name="Parker C.T."/>
            <person name="Wells L."/>
            <person name="Szymanski C.M."/>
        </authorList>
    </citation>
    <scope>NUCLEOTIDE SEQUENCE [LARGE SCALE GENOMIC DNA]</scope>
    <source>
        <strain evidence="2 3">EGM181</strain>
    </source>
</reference>